<keyword evidence="2 3" id="KW-0067">ATP-binding</keyword>
<dbReference type="InterPro" id="IPR011009">
    <property type="entry name" value="Kinase-like_dom_sf"/>
</dbReference>
<feature type="compositionally biased region" description="Polar residues" evidence="4">
    <location>
        <begin position="280"/>
        <end position="297"/>
    </location>
</feature>
<reference evidence="6 7" key="1">
    <citation type="submission" date="2023-01" db="EMBL/GenBank/DDBJ databases">
        <title>Analysis of 21 Apiospora genomes using comparative genomics revels a genus with tremendous synthesis potential of carbohydrate active enzymes and secondary metabolites.</title>
        <authorList>
            <person name="Sorensen T."/>
        </authorList>
    </citation>
    <scope>NUCLEOTIDE SEQUENCE [LARGE SCALE GENOMIC DNA]</scope>
    <source>
        <strain evidence="6 7">CBS 33761</strain>
    </source>
</reference>
<dbReference type="Proteomes" id="UP001444661">
    <property type="component" value="Unassembled WGS sequence"/>
</dbReference>
<proteinExistence type="inferred from homology"/>
<dbReference type="InterPro" id="IPR029047">
    <property type="entry name" value="HSP70_peptide-bd_sf"/>
</dbReference>
<dbReference type="SUPFAM" id="SSF56112">
    <property type="entry name" value="Protein kinase-like (PK-like)"/>
    <property type="match status" value="2"/>
</dbReference>
<evidence type="ECO:0000259" key="5">
    <source>
        <dbReference type="SMART" id="SM00220"/>
    </source>
</evidence>
<accession>A0ABR1TCJ5</accession>
<dbReference type="Gene3D" id="3.30.420.40">
    <property type="match status" value="2"/>
</dbReference>
<keyword evidence="7" id="KW-1185">Reference proteome</keyword>
<dbReference type="SUPFAM" id="SSF100920">
    <property type="entry name" value="Heat shock protein 70kD (HSP70), peptide-binding domain"/>
    <property type="match status" value="1"/>
</dbReference>
<dbReference type="PRINTS" id="PR00301">
    <property type="entry name" value="HEATSHOCK70"/>
</dbReference>
<organism evidence="6 7">
    <name type="scientific">Apiospora rasikravindrae</name>
    <dbReference type="NCBI Taxonomy" id="990691"/>
    <lineage>
        <taxon>Eukaryota</taxon>
        <taxon>Fungi</taxon>
        <taxon>Dikarya</taxon>
        <taxon>Ascomycota</taxon>
        <taxon>Pezizomycotina</taxon>
        <taxon>Sordariomycetes</taxon>
        <taxon>Xylariomycetidae</taxon>
        <taxon>Amphisphaeriales</taxon>
        <taxon>Apiosporaceae</taxon>
        <taxon>Apiospora</taxon>
    </lineage>
</organism>
<evidence type="ECO:0000313" key="6">
    <source>
        <dbReference type="EMBL" id="KAK8043504.1"/>
    </source>
</evidence>
<evidence type="ECO:0000256" key="1">
    <source>
        <dbReference type="ARBA" id="ARBA00022741"/>
    </source>
</evidence>
<keyword evidence="1 3" id="KW-0547">Nucleotide-binding</keyword>
<dbReference type="Gene3D" id="3.30.200.20">
    <property type="entry name" value="Phosphorylase Kinase, domain 1"/>
    <property type="match status" value="1"/>
</dbReference>
<comment type="caution">
    <text evidence="6">The sequence shown here is derived from an EMBL/GenBank/DDBJ whole genome shotgun (WGS) entry which is preliminary data.</text>
</comment>
<protein>
    <recommendedName>
        <fullName evidence="5">Protein kinase domain-containing protein</fullName>
    </recommendedName>
</protein>
<dbReference type="Gene3D" id="2.60.34.10">
    <property type="entry name" value="Substrate Binding Domain Of DNAk, Chain A, domain 1"/>
    <property type="match status" value="1"/>
</dbReference>
<gene>
    <name evidence="6" type="ORF">PG993_005934</name>
</gene>
<dbReference type="InterPro" id="IPR013126">
    <property type="entry name" value="Hsp_70_fam"/>
</dbReference>
<feature type="region of interest" description="Disordered" evidence="4">
    <location>
        <begin position="280"/>
        <end position="300"/>
    </location>
</feature>
<evidence type="ECO:0000256" key="3">
    <source>
        <dbReference type="RuleBase" id="RU003322"/>
    </source>
</evidence>
<dbReference type="InterPro" id="IPR043129">
    <property type="entry name" value="ATPase_NBD"/>
</dbReference>
<dbReference type="PANTHER" id="PTHR19375">
    <property type="entry name" value="HEAT SHOCK PROTEIN 70KDA"/>
    <property type="match status" value="1"/>
</dbReference>
<feature type="domain" description="Protein kinase" evidence="5">
    <location>
        <begin position="462"/>
        <end position="653"/>
    </location>
</feature>
<evidence type="ECO:0000256" key="4">
    <source>
        <dbReference type="SAM" id="MobiDB-lite"/>
    </source>
</evidence>
<evidence type="ECO:0000256" key="2">
    <source>
        <dbReference type="ARBA" id="ARBA00022840"/>
    </source>
</evidence>
<dbReference type="SMART" id="SM00220">
    <property type="entry name" value="S_TKc"/>
    <property type="match status" value="1"/>
</dbReference>
<dbReference type="SUPFAM" id="SSF53067">
    <property type="entry name" value="Actin-like ATPase domain"/>
    <property type="match status" value="1"/>
</dbReference>
<comment type="similarity">
    <text evidence="3">Belongs to the heat shock protein 70 family.</text>
</comment>
<name>A0ABR1TCJ5_9PEZI</name>
<dbReference type="Pfam" id="PF00012">
    <property type="entry name" value="HSP70"/>
    <property type="match status" value="1"/>
</dbReference>
<evidence type="ECO:0000313" key="7">
    <source>
        <dbReference type="Proteomes" id="UP001444661"/>
    </source>
</evidence>
<dbReference type="InterPro" id="IPR000719">
    <property type="entry name" value="Prot_kinase_dom"/>
</dbReference>
<dbReference type="Gene3D" id="3.90.640.10">
    <property type="entry name" value="Actin, Chain A, domain 4"/>
    <property type="match status" value="1"/>
</dbReference>
<sequence length="654" mass="74136">MRGHSSSHTAELIGTRGGRCFIESFRDGQDFRATITRQELEDICEKCFRSITATTERALASARLAGTHINEVIAAGGSYRIPKLRRMLEDFFRVVPEIRYFNRQEAEVTGLAYMAPLLFNHPQTNTRGVPHRITATVVTPWSIGIGTGNGRLTRVLPRYSQFPANKRILITWECPKEVSSEAPLHVYEGDEQEAKWKLWLGPVDIAPLLPETINSNFKIQAKIILRRDSVPPYPESTICVTKILDGESSNQNRIEARLLGRPKSPGKVSPDFLDEKTIRPQQQASNTIQHPHPNSQVRAAHAEVFSPSRPQSMGDKPLFTQTGMTSSILHATAGVNSLSLDFSTILPRPHQVPTTPYTDMDFERISTYLRAQNHEAWSVVPRLFTVLTLIGRTDALNIFIQNVMDNMWFPFETRTLPLSLQTSTKSQFLNIQKVVYQGSKAHQLGSGAKSHALFDKDDCIPLISKRKLGRGAHGTVDKVISTISYKEYARKLFRKPRVGKQSFETFKTELDVLRRLLWLPGYGRAITARLADPAPRHKAAEHHRQGRPGISGRLRHCVQLWKPYRRHDHGRLGQTQIYAAPEVIRVEPRNEAADIWSLGCVFFEMATVIKGHLRENHFMPRTGSRYFFHNVEHLAEWAELLRNKGRPDDDLAFG</sequence>
<dbReference type="EMBL" id="JAQQWK010000004">
    <property type="protein sequence ID" value="KAK8043504.1"/>
    <property type="molecule type" value="Genomic_DNA"/>
</dbReference>
<dbReference type="Gene3D" id="1.10.510.10">
    <property type="entry name" value="Transferase(Phosphotransferase) domain 1"/>
    <property type="match status" value="1"/>
</dbReference>